<keyword evidence="3" id="KW-1185">Reference proteome</keyword>
<dbReference type="GeneID" id="8575474"/>
<reference evidence="2 3" key="1">
    <citation type="journal article" date="2003" name="PLoS Biol.">
        <title>The genome sequence of Caenorhabditis briggsae: a platform for comparative genomics.</title>
        <authorList>
            <person name="Stein L.D."/>
            <person name="Bao Z."/>
            <person name="Blasiar D."/>
            <person name="Blumenthal T."/>
            <person name="Brent M.R."/>
            <person name="Chen N."/>
            <person name="Chinwalla A."/>
            <person name="Clarke L."/>
            <person name="Clee C."/>
            <person name="Coghlan A."/>
            <person name="Coulson A."/>
            <person name="D'Eustachio P."/>
            <person name="Fitch D.H."/>
            <person name="Fulton L.A."/>
            <person name="Fulton R.E."/>
            <person name="Griffiths-Jones S."/>
            <person name="Harris T.W."/>
            <person name="Hillier L.W."/>
            <person name="Kamath R."/>
            <person name="Kuwabara P.E."/>
            <person name="Mardis E.R."/>
            <person name="Marra M.A."/>
            <person name="Miner T.L."/>
            <person name="Minx P."/>
            <person name="Mullikin J.C."/>
            <person name="Plumb R.W."/>
            <person name="Rogers J."/>
            <person name="Schein J.E."/>
            <person name="Sohrmann M."/>
            <person name="Spieth J."/>
            <person name="Stajich J.E."/>
            <person name="Wei C."/>
            <person name="Willey D."/>
            <person name="Wilson R.K."/>
            <person name="Durbin R."/>
            <person name="Waterston R.H."/>
        </authorList>
    </citation>
    <scope>NUCLEOTIDE SEQUENCE [LARGE SCALE GENOMIC DNA]</scope>
    <source>
        <strain evidence="2 3">AF16</strain>
    </source>
</reference>
<gene>
    <name evidence="2 4" type="ORF">CBG06247</name>
    <name evidence="2" type="ORF">CBG_06247</name>
</gene>
<evidence type="ECO:0000313" key="4">
    <source>
        <dbReference type="WormBase" id="CBG06247"/>
    </source>
</evidence>
<dbReference type="WormBase" id="CBG06247">
    <property type="protein sequence ID" value="CBP31777"/>
    <property type="gene ID" value="WBGene00028552"/>
</dbReference>
<evidence type="ECO:0000313" key="2">
    <source>
        <dbReference type="EMBL" id="CAP26156.1"/>
    </source>
</evidence>
<dbReference type="RefSeq" id="XP_002633477.1">
    <property type="nucleotide sequence ID" value="XM_002633431.1"/>
</dbReference>
<dbReference type="CTD" id="8575474"/>
<dbReference type="PANTHER" id="PTHR36159">
    <property type="entry name" value="PROTEIN CBG23766"/>
    <property type="match status" value="1"/>
</dbReference>
<dbReference type="KEGG" id="cbr:CBG_06247"/>
<organism evidence="2 3">
    <name type="scientific">Caenorhabditis briggsae</name>
    <dbReference type="NCBI Taxonomy" id="6238"/>
    <lineage>
        <taxon>Eukaryota</taxon>
        <taxon>Metazoa</taxon>
        <taxon>Ecdysozoa</taxon>
        <taxon>Nematoda</taxon>
        <taxon>Chromadorea</taxon>
        <taxon>Rhabditida</taxon>
        <taxon>Rhabditina</taxon>
        <taxon>Rhabditomorpha</taxon>
        <taxon>Rhabditoidea</taxon>
        <taxon>Rhabditidae</taxon>
        <taxon>Peloderinae</taxon>
        <taxon>Caenorhabditis</taxon>
    </lineage>
</organism>
<dbReference type="eggNOG" id="ENOG502RI7I">
    <property type="taxonomic scope" value="Eukaryota"/>
</dbReference>
<evidence type="ECO:0000259" key="1">
    <source>
        <dbReference type="Pfam" id="PF21738"/>
    </source>
</evidence>
<dbReference type="HOGENOM" id="CLU_1027555_0_0_1"/>
<dbReference type="InterPro" id="IPR049512">
    <property type="entry name" value="DJR-like_dom"/>
</dbReference>
<evidence type="ECO:0000313" key="3">
    <source>
        <dbReference type="Proteomes" id="UP000008549"/>
    </source>
</evidence>
<dbReference type="PANTHER" id="PTHR36159:SF1">
    <property type="entry name" value="RETROVIRUS-RELATED POL POLYPROTEIN FROM TRANSPOSON 412-LIKE PROTEIN"/>
    <property type="match status" value="1"/>
</dbReference>
<dbReference type="Proteomes" id="UP000008549">
    <property type="component" value="Unassembled WGS sequence"/>
</dbReference>
<sequence length="271" mass="31834">MEKKKEKNIIKDNKNKSKRIENFVRNSKRKKTKKQFESYNIPNGNREFTWKLGTKYDKIKYIVIAFQTARDNNYLNAAKFDNCGLEEIYVELNSERYPYECLKFDFDKFNAVQQYNFAKEFRNSYYESVKDYIFMEEDAVGSYFRKYFANEALSITFSPKPDTGAQGGFIVHVADADYFVKNHTFMGRGSAHSRVDKREIFVYRLLQFIGVGADAHFIPSAYSRCYTSALALHIATKRGTTPRKLYSQCYTFWTATRPSFTEHDYKKLEAA</sequence>
<proteinExistence type="predicted"/>
<dbReference type="Pfam" id="PF21738">
    <property type="entry name" value="DJR-like_dom"/>
    <property type="match status" value="1"/>
</dbReference>
<dbReference type="AlphaFoldDB" id="A8X0J6"/>
<protein>
    <submittedName>
        <fullName evidence="2">Protein CBG06247</fullName>
    </submittedName>
</protein>
<dbReference type="InParanoid" id="A8X0J6"/>
<feature type="domain" description="Double jelly roll-like" evidence="1">
    <location>
        <begin position="46"/>
        <end position="130"/>
    </location>
</feature>
<dbReference type="EMBL" id="HE600986">
    <property type="protein sequence ID" value="CAP26156.1"/>
    <property type="molecule type" value="Genomic_DNA"/>
</dbReference>
<accession>A8X0J6</accession>
<reference evidence="2 3" key="2">
    <citation type="journal article" date="2011" name="PLoS Genet.">
        <title>Caenorhabditis briggsae recombinant inbred line genotypes reveal inter-strain incompatibility and the evolution of recombination.</title>
        <authorList>
            <person name="Ross J.A."/>
            <person name="Koboldt D.C."/>
            <person name="Staisch J.E."/>
            <person name="Chamberlin H.M."/>
            <person name="Gupta B.P."/>
            <person name="Miller R.D."/>
            <person name="Baird S.E."/>
            <person name="Haag E.S."/>
        </authorList>
    </citation>
    <scope>NUCLEOTIDE SEQUENCE [LARGE SCALE GENOMIC DNA]</scope>
    <source>
        <strain evidence="2 3">AF16</strain>
    </source>
</reference>
<name>A8X0J6_CAEBR</name>